<reference evidence="13 14" key="1">
    <citation type="submission" date="2015-02" db="EMBL/GenBank/DDBJ databases">
        <title>Genome sequene of Rhodovulum sulfidophilum DSM 2351.</title>
        <authorList>
            <person name="Nagao N."/>
        </authorList>
    </citation>
    <scope>NUCLEOTIDE SEQUENCE [LARGE SCALE GENOMIC DNA]</scope>
    <source>
        <strain evidence="13 14">DSM 2351</strain>
    </source>
</reference>
<dbReference type="CDD" id="cd23081">
    <property type="entry name" value="cpPDZ_EcRseP-like"/>
    <property type="match status" value="1"/>
</dbReference>
<evidence type="ECO:0000256" key="7">
    <source>
        <dbReference type="ARBA" id="ARBA00022833"/>
    </source>
</evidence>
<dbReference type="GO" id="GO:0016020">
    <property type="term" value="C:membrane"/>
    <property type="evidence" value="ECO:0007669"/>
    <property type="project" value="UniProtKB-SubCell"/>
</dbReference>
<dbReference type="NCBIfam" id="TIGR00054">
    <property type="entry name" value="RIP metalloprotease RseP"/>
    <property type="match status" value="1"/>
</dbReference>
<dbReference type="Proteomes" id="UP000064912">
    <property type="component" value="Chromosome"/>
</dbReference>
<dbReference type="AlphaFoldDB" id="A0A0D6B2K7"/>
<accession>A0A0D6B2K7</accession>
<feature type="transmembrane region" description="Helical" evidence="11">
    <location>
        <begin position="374"/>
        <end position="406"/>
    </location>
</feature>
<evidence type="ECO:0000256" key="8">
    <source>
        <dbReference type="ARBA" id="ARBA00022989"/>
    </source>
</evidence>
<dbReference type="Pfam" id="PF17820">
    <property type="entry name" value="PDZ_6"/>
    <property type="match status" value="1"/>
</dbReference>
<comment type="cofactor">
    <cofactor evidence="1 11">
        <name>Zn(2+)</name>
        <dbReference type="ChEBI" id="CHEBI:29105"/>
    </cofactor>
</comment>
<evidence type="ECO:0000256" key="2">
    <source>
        <dbReference type="ARBA" id="ARBA00004141"/>
    </source>
</evidence>
<dbReference type="PATRIC" id="fig|35806.4.peg.2149"/>
<feature type="transmembrane region" description="Helical" evidence="11">
    <location>
        <begin position="6"/>
        <end position="30"/>
    </location>
</feature>
<gene>
    <name evidence="13" type="ORF">NHU_02087</name>
</gene>
<dbReference type="eggNOG" id="COG0750">
    <property type="taxonomic scope" value="Bacteria"/>
</dbReference>
<dbReference type="InterPro" id="IPR036034">
    <property type="entry name" value="PDZ_sf"/>
</dbReference>
<dbReference type="CDD" id="cd06163">
    <property type="entry name" value="S2P-M50_PDZ_RseP-like"/>
    <property type="match status" value="2"/>
</dbReference>
<dbReference type="SUPFAM" id="SSF50156">
    <property type="entry name" value="PDZ domain-like"/>
    <property type="match status" value="2"/>
</dbReference>
<evidence type="ECO:0000256" key="3">
    <source>
        <dbReference type="ARBA" id="ARBA00007931"/>
    </source>
</evidence>
<dbReference type="Gene3D" id="2.30.42.10">
    <property type="match status" value="2"/>
</dbReference>
<evidence type="ECO:0000256" key="6">
    <source>
        <dbReference type="ARBA" id="ARBA00022801"/>
    </source>
</evidence>
<evidence type="ECO:0000313" key="13">
    <source>
        <dbReference type="EMBL" id="BAQ69241.1"/>
    </source>
</evidence>
<evidence type="ECO:0000313" key="14">
    <source>
        <dbReference type="Proteomes" id="UP000064912"/>
    </source>
</evidence>
<evidence type="ECO:0000256" key="1">
    <source>
        <dbReference type="ARBA" id="ARBA00001947"/>
    </source>
</evidence>
<evidence type="ECO:0000256" key="11">
    <source>
        <dbReference type="RuleBase" id="RU362031"/>
    </source>
</evidence>
<evidence type="ECO:0000259" key="12">
    <source>
        <dbReference type="SMART" id="SM00228"/>
    </source>
</evidence>
<keyword evidence="4 13" id="KW-0645">Protease</keyword>
<keyword evidence="9 11" id="KW-0482">Metalloprotease</keyword>
<proteinExistence type="inferred from homology"/>
<dbReference type="KEGG" id="rsu:NHU_02087"/>
<keyword evidence="6 11" id="KW-0378">Hydrolase</keyword>
<name>A0A0D6B2K7_RHOSU</name>
<evidence type="ECO:0000256" key="10">
    <source>
        <dbReference type="ARBA" id="ARBA00023136"/>
    </source>
</evidence>
<evidence type="ECO:0000256" key="9">
    <source>
        <dbReference type="ARBA" id="ARBA00023049"/>
    </source>
</evidence>
<comment type="subcellular location">
    <subcellularLocation>
        <location evidence="2">Membrane</location>
        <topology evidence="2">Multi-pass membrane protein</topology>
    </subcellularLocation>
</comment>
<dbReference type="InterPro" id="IPR041489">
    <property type="entry name" value="PDZ_6"/>
</dbReference>
<keyword evidence="5 11" id="KW-0812">Transmembrane</keyword>
<dbReference type="EC" id="3.4.24.-" evidence="11"/>
<dbReference type="InterPro" id="IPR004387">
    <property type="entry name" value="Pept_M50_Zn"/>
</dbReference>
<dbReference type="Pfam" id="PF02163">
    <property type="entry name" value="Peptidase_M50"/>
    <property type="match status" value="1"/>
</dbReference>
<dbReference type="EMBL" id="AP014800">
    <property type="protein sequence ID" value="BAQ69241.1"/>
    <property type="molecule type" value="Genomic_DNA"/>
</dbReference>
<protein>
    <recommendedName>
        <fullName evidence="11">Zinc metalloprotease</fullName>
        <ecNumber evidence="11">3.4.24.-</ecNumber>
    </recommendedName>
</protein>
<keyword evidence="7 11" id="KW-0862">Zinc</keyword>
<dbReference type="InterPro" id="IPR001478">
    <property type="entry name" value="PDZ"/>
</dbReference>
<feature type="domain" description="PDZ" evidence="12">
    <location>
        <begin position="204"/>
        <end position="274"/>
    </location>
</feature>
<dbReference type="SMART" id="SM00228">
    <property type="entry name" value="PDZ"/>
    <property type="match status" value="1"/>
</dbReference>
<keyword evidence="11" id="KW-0479">Metal-binding</keyword>
<dbReference type="PANTHER" id="PTHR42837:SF2">
    <property type="entry name" value="MEMBRANE METALLOPROTEASE ARASP2, CHLOROPLASTIC-RELATED"/>
    <property type="match status" value="1"/>
</dbReference>
<evidence type="ECO:0000256" key="4">
    <source>
        <dbReference type="ARBA" id="ARBA00022670"/>
    </source>
</evidence>
<dbReference type="InterPro" id="IPR008915">
    <property type="entry name" value="Peptidase_M50"/>
</dbReference>
<keyword evidence="8 11" id="KW-1133">Transmembrane helix</keyword>
<organism evidence="13 14">
    <name type="scientific">Rhodovulum sulfidophilum</name>
    <name type="common">Rhodobacter sulfidophilus</name>
    <dbReference type="NCBI Taxonomy" id="35806"/>
    <lineage>
        <taxon>Bacteria</taxon>
        <taxon>Pseudomonadati</taxon>
        <taxon>Pseudomonadota</taxon>
        <taxon>Alphaproteobacteria</taxon>
        <taxon>Rhodobacterales</taxon>
        <taxon>Paracoccaceae</taxon>
        <taxon>Rhodovulum</taxon>
    </lineage>
</organism>
<feature type="transmembrane region" description="Helical" evidence="11">
    <location>
        <begin position="113"/>
        <end position="146"/>
    </location>
</feature>
<dbReference type="PANTHER" id="PTHR42837">
    <property type="entry name" value="REGULATOR OF SIGMA-E PROTEASE RSEP"/>
    <property type="match status" value="1"/>
</dbReference>
<dbReference type="GO" id="GO:0004222">
    <property type="term" value="F:metalloendopeptidase activity"/>
    <property type="evidence" value="ECO:0007669"/>
    <property type="project" value="InterPro"/>
</dbReference>
<sequence length="445" mass="46739">MDIASLIPSFGNAAFTVAAFVVALSVIVTVHEYGHYIVGRWTGIRAEVFSLGFGPVLASRVDRRGTRWQIAALPLGGYVRFLGDSDGASGKDAAAMAGMDADDRRHTMHGAPLWARVLTVAAGPVFNFVLSIAVFAMLAVVSGVAIEPPTVGKLQSLPAAQSALRDGDTILALDGRATPDYSAFYDAVADLPVDGETAYLVRRDGVEQEVAGPYPFPPVVSAIQPKSAAMEVGLKEGDVVTAIDGQPIRAFSQLQDVVTASEGAPIDLTVWRDGETLNLSLTPRRMDMPNADGGFETRWLIGMTGGLAFEPATRMAGPLEALSYGADQLGFIVQSSLSGLYHMIAGKISSCNLSGPLGIAESSGAAASQGLESFVWFIAMLSTAVGLLNLFPIPVLDGGHLVFYAYEAVVGRPPSDKALRVLMAAGFALLIGLMVFALSNDIFCP</sequence>
<dbReference type="GO" id="GO:0006508">
    <property type="term" value="P:proteolysis"/>
    <property type="evidence" value="ECO:0007669"/>
    <property type="project" value="UniProtKB-KW"/>
</dbReference>
<feature type="transmembrane region" description="Helical" evidence="11">
    <location>
        <begin position="418"/>
        <end position="439"/>
    </location>
</feature>
<evidence type="ECO:0000256" key="5">
    <source>
        <dbReference type="ARBA" id="ARBA00022692"/>
    </source>
</evidence>
<keyword evidence="10 11" id="KW-0472">Membrane</keyword>
<dbReference type="GO" id="GO:0046872">
    <property type="term" value="F:metal ion binding"/>
    <property type="evidence" value="ECO:0007669"/>
    <property type="project" value="UniProtKB-KW"/>
</dbReference>
<comment type="similarity">
    <text evidence="3 11">Belongs to the peptidase M50B family.</text>
</comment>